<organism evidence="2 3">
    <name type="scientific">Roseibium aggregatum</name>
    <dbReference type="NCBI Taxonomy" id="187304"/>
    <lineage>
        <taxon>Bacteria</taxon>
        <taxon>Pseudomonadati</taxon>
        <taxon>Pseudomonadota</taxon>
        <taxon>Alphaproteobacteria</taxon>
        <taxon>Hyphomicrobiales</taxon>
        <taxon>Stappiaceae</taxon>
        <taxon>Roseibium</taxon>
    </lineage>
</organism>
<dbReference type="SMART" id="SM01034">
    <property type="entry name" value="BLUF"/>
    <property type="match status" value="1"/>
</dbReference>
<dbReference type="Gene3D" id="3.30.70.100">
    <property type="match status" value="1"/>
</dbReference>
<dbReference type="SUPFAM" id="SSF54975">
    <property type="entry name" value="Acylphosphatase/BLUF domain-like"/>
    <property type="match status" value="1"/>
</dbReference>
<dbReference type="GO" id="GO:0071949">
    <property type="term" value="F:FAD binding"/>
    <property type="evidence" value="ECO:0007669"/>
    <property type="project" value="InterPro"/>
</dbReference>
<reference evidence="2" key="1">
    <citation type="submission" date="2020-05" db="EMBL/GenBank/DDBJ databases">
        <title>Identification of trans-AT polyketide cluster in two marine bacteria, producers of a novel glutaramide-containing polyketide sesbanimide D and analogs.</title>
        <authorList>
            <person name="Kacar D."/>
            <person name="Rodriguez P."/>
            <person name="Canedo L."/>
            <person name="Gonzalez E."/>
            <person name="Galan B."/>
            <person name="De La Calle F."/>
            <person name="Garcia J.L."/>
        </authorList>
    </citation>
    <scope>NUCLEOTIDE SEQUENCE</scope>
    <source>
        <strain evidence="2">PHM038</strain>
    </source>
</reference>
<dbReference type="AlphaFoldDB" id="A0A926S5Q1"/>
<dbReference type="Pfam" id="PF04940">
    <property type="entry name" value="BLUF"/>
    <property type="match status" value="1"/>
</dbReference>
<dbReference type="InterPro" id="IPR007024">
    <property type="entry name" value="BLUF_domain"/>
</dbReference>
<evidence type="ECO:0000313" key="3">
    <source>
        <dbReference type="Proteomes" id="UP000598467"/>
    </source>
</evidence>
<dbReference type="PROSITE" id="PS50925">
    <property type="entry name" value="BLUF"/>
    <property type="match status" value="1"/>
</dbReference>
<sequence>MQLYRVCYRCRIDWTHMSRPLSAEIEQSLSRARRINRRSGVTGALFLADQHIVQVLEGDPGPVLDTVYCVLTDPRLNTLEAIFQEPAEERLFPNCLMFFRDLTDGVDAALHPVLKPLLENTSELSRASALQAVEHYSSELLEGRLTNTMLMI</sequence>
<gene>
    <name evidence="2" type="ORF">HK439_10590</name>
</gene>
<dbReference type="InterPro" id="IPR036046">
    <property type="entry name" value="Acylphosphatase-like_dom_sf"/>
</dbReference>
<dbReference type="Proteomes" id="UP000598467">
    <property type="component" value="Unassembled WGS sequence"/>
</dbReference>
<protein>
    <submittedName>
        <fullName evidence="2">BLUF domain-containing protein</fullName>
    </submittedName>
</protein>
<comment type="caution">
    <text evidence="2">The sequence shown here is derived from an EMBL/GenBank/DDBJ whole genome shotgun (WGS) entry which is preliminary data.</text>
</comment>
<dbReference type="GO" id="GO:0009882">
    <property type="term" value="F:blue light photoreceptor activity"/>
    <property type="evidence" value="ECO:0007669"/>
    <property type="project" value="InterPro"/>
</dbReference>
<dbReference type="EMBL" id="JABFCZ010000010">
    <property type="protein sequence ID" value="MBD1546711.1"/>
    <property type="molecule type" value="Genomic_DNA"/>
</dbReference>
<evidence type="ECO:0000259" key="1">
    <source>
        <dbReference type="PROSITE" id="PS50925"/>
    </source>
</evidence>
<dbReference type="RefSeq" id="WP_190291376.1">
    <property type="nucleotide sequence ID" value="NZ_JABFCZ010000010.1"/>
</dbReference>
<accession>A0A926S5Q1</accession>
<evidence type="ECO:0000313" key="2">
    <source>
        <dbReference type="EMBL" id="MBD1546711.1"/>
    </source>
</evidence>
<name>A0A926S5Q1_9HYPH</name>
<proteinExistence type="predicted"/>
<feature type="domain" description="BLUF" evidence="1">
    <location>
        <begin position="3"/>
        <end position="98"/>
    </location>
</feature>